<protein>
    <submittedName>
        <fullName evidence="4">Phage major capsid protein, HK97 family</fullName>
    </submittedName>
</protein>
<dbReference type="Proteomes" id="UP000198356">
    <property type="component" value="Unassembled WGS sequence"/>
</dbReference>
<dbReference type="SUPFAM" id="SSF56563">
    <property type="entry name" value="Major capsid protein gp5"/>
    <property type="match status" value="1"/>
</dbReference>
<reference evidence="4 5" key="1">
    <citation type="submission" date="2017-06" db="EMBL/GenBank/DDBJ databases">
        <authorList>
            <person name="Kim H.J."/>
            <person name="Triplett B.A."/>
        </authorList>
    </citation>
    <scope>NUCLEOTIDE SEQUENCE [LARGE SCALE GENOMIC DNA]</scope>
    <source>
        <strain evidence="4 5">DSM 18704</strain>
    </source>
</reference>
<dbReference type="InterPro" id="IPR024455">
    <property type="entry name" value="Phage_capsid"/>
</dbReference>
<dbReference type="AlphaFoldDB" id="A0A239HAF5"/>
<evidence type="ECO:0000313" key="5">
    <source>
        <dbReference type="Proteomes" id="UP000198356"/>
    </source>
</evidence>
<evidence type="ECO:0000256" key="2">
    <source>
        <dbReference type="SAM" id="Coils"/>
    </source>
</evidence>
<feature type="domain" description="Phage capsid-like C-terminal" evidence="3">
    <location>
        <begin position="109"/>
        <end position="376"/>
    </location>
</feature>
<dbReference type="Gene3D" id="3.30.2320.10">
    <property type="entry name" value="hypothetical protein PF0899 domain"/>
    <property type="match status" value="1"/>
</dbReference>
<gene>
    <name evidence="4" type="ORF">SAMN05421770_102284</name>
</gene>
<dbReference type="EMBL" id="FZOU01000002">
    <property type="protein sequence ID" value="SNS77803.1"/>
    <property type="molecule type" value="Genomic_DNA"/>
</dbReference>
<evidence type="ECO:0000259" key="3">
    <source>
        <dbReference type="Pfam" id="PF05065"/>
    </source>
</evidence>
<dbReference type="RefSeq" id="WP_176441646.1">
    <property type="nucleotide sequence ID" value="NZ_FZOU01000002.1"/>
</dbReference>
<proteinExistence type="predicted"/>
<evidence type="ECO:0000256" key="1">
    <source>
        <dbReference type="ARBA" id="ARBA00004328"/>
    </source>
</evidence>
<dbReference type="InterPro" id="IPR054612">
    <property type="entry name" value="Phage_capsid-like_C"/>
</dbReference>
<feature type="coiled-coil region" evidence="2">
    <location>
        <begin position="27"/>
        <end position="54"/>
    </location>
</feature>
<dbReference type="Pfam" id="PF05065">
    <property type="entry name" value="Phage_capsid"/>
    <property type="match status" value="1"/>
</dbReference>
<keyword evidence="2" id="KW-0175">Coiled coil</keyword>
<dbReference type="NCBIfam" id="TIGR01554">
    <property type="entry name" value="major_cap_HK97"/>
    <property type="match status" value="1"/>
</dbReference>
<comment type="subcellular location">
    <subcellularLocation>
        <location evidence="1">Virion</location>
    </subcellularLocation>
</comment>
<keyword evidence="5" id="KW-1185">Reference proteome</keyword>
<organism evidence="4 5">
    <name type="scientific">Granulicella rosea</name>
    <dbReference type="NCBI Taxonomy" id="474952"/>
    <lineage>
        <taxon>Bacteria</taxon>
        <taxon>Pseudomonadati</taxon>
        <taxon>Acidobacteriota</taxon>
        <taxon>Terriglobia</taxon>
        <taxon>Terriglobales</taxon>
        <taxon>Acidobacteriaceae</taxon>
        <taxon>Granulicella</taxon>
    </lineage>
</organism>
<name>A0A239HAF5_9BACT</name>
<sequence>MTFAELSERRNKLMNDATTLARTKDITIEQRQQVKRMLADVDDLEEQRSVAQRIEAFEAEQRAFTRPPRGNLSETVVDAEAQKRALRNFICGEKRDLGVGAVAGNITGGSQLVAPAFYPLLTAAQQAYGGLVNIVNQRTTDTGASMKVGFVNDVTDGLQSWAEDSAASTVDPTLSTETSNTEMYNTGVILVTLEELQDSFFDLDAFIRDAFGQRLYRGLAKYISQGSTSGNYISYLTGATSGATSANPTAIGYVDIAALYASLDPAYVSNATWVMNSATRGALIGVTDTLGRPLFIPSPNAGAFDTLLGRPVVLDQFAPNIGAGNKALAFGDFKAGYTLRSVGQFEIAKDPYTYLISKGAVAFIGYGRGGSFVTDAGTHPIKVLTQHA</sequence>
<evidence type="ECO:0000313" key="4">
    <source>
        <dbReference type="EMBL" id="SNS77803.1"/>
    </source>
</evidence>
<accession>A0A239HAF5</accession>